<comment type="caution">
    <text evidence="2">The sequence shown here is derived from an EMBL/GenBank/DDBJ whole genome shotgun (WGS) entry which is preliminary data.</text>
</comment>
<feature type="transmembrane region" description="Helical" evidence="1">
    <location>
        <begin position="222"/>
        <end position="242"/>
    </location>
</feature>
<dbReference type="Proteomes" id="UP000287352">
    <property type="component" value="Unassembled WGS sequence"/>
</dbReference>
<keyword evidence="1" id="KW-0472">Membrane</keyword>
<name>A0A402A7J0_9CHLR</name>
<evidence type="ECO:0000256" key="1">
    <source>
        <dbReference type="SAM" id="Phobius"/>
    </source>
</evidence>
<feature type="transmembrane region" description="Helical" evidence="1">
    <location>
        <begin position="52"/>
        <end position="70"/>
    </location>
</feature>
<feature type="transmembrane region" description="Helical" evidence="1">
    <location>
        <begin position="27"/>
        <end position="46"/>
    </location>
</feature>
<proteinExistence type="predicted"/>
<reference evidence="3" key="1">
    <citation type="submission" date="2018-12" db="EMBL/GenBank/DDBJ databases">
        <title>Tengunoibacter tsumagoiensis gen. nov., sp. nov., Dictyobacter kobayashii sp. nov., D. alpinus sp. nov., and D. joshuensis sp. nov. and description of Dictyobacteraceae fam. nov. within the order Ktedonobacterales isolated from Tengu-no-mugimeshi.</title>
        <authorList>
            <person name="Wang C.M."/>
            <person name="Zheng Y."/>
            <person name="Sakai Y."/>
            <person name="Toyoda A."/>
            <person name="Minakuchi Y."/>
            <person name="Abe K."/>
            <person name="Yokota A."/>
            <person name="Yabe S."/>
        </authorList>
    </citation>
    <scope>NUCLEOTIDE SEQUENCE [LARGE SCALE GENOMIC DNA]</scope>
    <source>
        <strain evidence="3">Uno3</strain>
    </source>
</reference>
<dbReference type="EMBL" id="BIFR01000002">
    <property type="protein sequence ID" value="GCE14991.1"/>
    <property type="molecule type" value="Genomic_DNA"/>
</dbReference>
<sequence>MEVSPSYSNNNVDTSGFTITPTYKRNVFLTCVGIVVVIVALFLAFILTGTALNWLAVGAGALGWIIALSLRLPIVLLTKQLAHKNTTIPRVILLASGPCEEVVRLLALLLLGRMFPIALSIGLGWAAIEAWCAIVQSILTVALLSRDDEKARQAKTALAETGQGNIQPNAPLGMLERLSASFLHISFTLMLAWLPWLVLLTIPTHSGINAMIVALTRKNVVLGEIILFIISALIFVAGLAIFGRI</sequence>
<organism evidence="2 3">
    <name type="scientific">Tengunoibacter tsumagoiensis</name>
    <dbReference type="NCBI Taxonomy" id="2014871"/>
    <lineage>
        <taxon>Bacteria</taxon>
        <taxon>Bacillati</taxon>
        <taxon>Chloroflexota</taxon>
        <taxon>Ktedonobacteria</taxon>
        <taxon>Ktedonobacterales</taxon>
        <taxon>Dictyobacteraceae</taxon>
        <taxon>Tengunoibacter</taxon>
    </lineage>
</organism>
<keyword evidence="1" id="KW-1133">Transmembrane helix</keyword>
<dbReference type="RefSeq" id="WP_161975721.1">
    <property type="nucleotide sequence ID" value="NZ_BIFR01000002.1"/>
</dbReference>
<feature type="transmembrane region" description="Helical" evidence="1">
    <location>
        <begin position="182"/>
        <end position="202"/>
    </location>
</feature>
<accession>A0A402A7J0</accession>
<evidence type="ECO:0008006" key="4">
    <source>
        <dbReference type="Google" id="ProtNLM"/>
    </source>
</evidence>
<evidence type="ECO:0000313" key="2">
    <source>
        <dbReference type="EMBL" id="GCE14991.1"/>
    </source>
</evidence>
<keyword evidence="1" id="KW-0812">Transmembrane</keyword>
<keyword evidence="3" id="KW-1185">Reference proteome</keyword>
<dbReference type="AlphaFoldDB" id="A0A402A7J0"/>
<feature type="transmembrane region" description="Helical" evidence="1">
    <location>
        <begin position="117"/>
        <end position="144"/>
    </location>
</feature>
<gene>
    <name evidence="2" type="ORF">KTT_48500</name>
</gene>
<evidence type="ECO:0000313" key="3">
    <source>
        <dbReference type="Proteomes" id="UP000287352"/>
    </source>
</evidence>
<protein>
    <recommendedName>
        <fullName evidence="4">YhfC family intramembrane metalloprotease</fullName>
    </recommendedName>
</protein>